<feature type="transmembrane region" description="Helical" evidence="2">
    <location>
        <begin position="157"/>
        <end position="176"/>
    </location>
</feature>
<dbReference type="EMBL" id="BAAATR010000001">
    <property type="protein sequence ID" value="GAA2227042.1"/>
    <property type="molecule type" value="Genomic_DNA"/>
</dbReference>
<feature type="transmembrane region" description="Helical" evidence="2">
    <location>
        <begin position="182"/>
        <end position="203"/>
    </location>
</feature>
<accession>A0ABN3DBX8</accession>
<comment type="caution">
    <text evidence="3">The sequence shown here is derived from an EMBL/GenBank/DDBJ whole genome shotgun (WGS) entry which is preliminary data.</text>
</comment>
<dbReference type="Proteomes" id="UP001500305">
    <property type="component" value="Unassembled WGS sequence"/>
</dbReference>
<gene>
    <name evidence="3" type="ORF">GCM10010430_02950</name>
</gene>
<proteinExistence type="predicted"/>
<evidence type="ECO:0000256" key="1">
    <source>
        <dbReference type="SAM" id="MobiDB-lite"/>
    </source>
</evidence>
<feature type="transmembrane region" description="Helical" evidence="2">
    <location>
        <begin position="91"/>
        <end position="116"/>
    </location>
</feature>
<protein>
    <recommendedName>
        <fullName evidence="5">Integral membrane protein</fullName>
    </recommendedName>
</protein>
<keyword evidence="4" id="KW-1185">Reference proteome</keyword>
<feature type="region of interest" description="Disordered" evidence="1">
    <location>
        <begin position="1"/>
        <end position="25"/>
    </location>
</feature>
<evidence type="ECO:0000313" key="3">
    <source>
        <dbReference type="EMBL" id="GAA2227042.1"/>
    </source>
</evidence>
<feature type="transmembrane region" description="Helical" evidence="2">
    <location>
        <begin position="318"/>
        <end position="337"/>
    </location>
</feature>
<evidence type="ECO:0000313" key="4">
    <source>
        <dbReference type="Proteomes" id="UP001500305"/>
    </source>
</evidence>
<sequence length="353" mass="37077">MSDPTAVTTTSTATPATTPVAGTRPLPARLPLRALYPAKYRAAHGDEITAVFAEVVQDAELGTGLREWAALAAHALRLRTRLSSADPVGRIAAGAAPFVLAGGAGLSAVHLLLGFIHPDFPYGWGNPVRAAAGLLQTGPWLLALLCAGLGRWSAARALVVVGTLGRLAIVLAFHHVHSGPAWAQYHGLLGFWTTLGALLLVAPPDGVDLSRRGRSGVALAAIAVAVPLCTLLVLWQVPRPSRPDAFFDLAFSPTLERLTDDSSHWPAAVLSLALLLHLGARRPDRLRAAGIALAALPWTVLVSPPFSEQPAFDSRELLHNTVVVLGLLGGATLLAAVSRTYWRTRPVEPAGLV</sequence>
<name>A0ABN3DBX8_9ACTN</name>
<keyword evidence="2" id="KW-0472">Membrane</keyword>
<evidence type="ECO:0008006" key="5">
    <source>
        <dbReference type="Google" id="ProtNLM"/>
    </source>
</evidence>
<feature type="transmembrane region" description="Helical" evidence="2">
    <location>
        <begin position="215"/>
        <end position="237"/>
    </location>
</feature>
<feature type="transmembrane region" description="Helical" evidence="2">
    <location>
        <begin position="128"/>
        <end position="150"/>
    </location>
</feature>
<evidence type="ECO:0000256" key="2">
    <source>
        <dbReference type="SAM" id="Phobius"/>
    </source>
</evidence>
<organism evidence="3 4">
    <name type="scientific">Kitasatospora cystarginea</name>
    <dbReference type="NCBI Taxonomy" id="58350"/>
    <lineage>
        <taxon>Bacteria</taxon>
        <taxon>Bacillati</taxon>
        <taxon>Actinomycetota</taxon>
        <taxon>Actinomycetes</taxon>
        <taxon>Kitasatosporales</taxon>
        <taxon>Streptomycetaceae</taxon>
        <taxon>Kitasatospora</taxon>
    </lineage>
</organism>
<reference evidence="3 4" key="1">
    <citation type="journal article" date="2019" name="Int. J. Syst. Evol. Microbiol.">
        <title>The Global Catalogue of Microorganisms (GCM) 10K type strain sequencing project: providing services to taxonomists for standard genome sequencing and annotation.</title>
        <authorList>
            <consortium name="The Broad Institute Genomics Platform"/>
            <consortium name="The Broad Institute Genome Sequencing Center for Infectious Disease"/>
            <person name="Wu L."/>
            <person name="Ma J."/>
        </authorList>
    </citation>
    <scope>NUCLEOTIDE SEQUENCE [LARGE SCALE GENOMIC DNA]</scope>
    <source>
        <strain evidence="3 4">JCM 7356</strain>
    </source>
</reference>
<keyword evidence="2" id="KW-0812">Transmembrane</keyword>
<feature type="transmembrane region" description="Helical" evidence="2">
    <location>
        <begin position="263"/>
        <end position="279"/>
    </location>
</feature>
<dbReference type="RefSeq" id="WP_344634295.1">
    <property type="nucleotide sequence ID" value="NZ_BAAATR010000001.1"/>
</dbReference>
<feature type="transmembrane region" description="Helical" evidence="2">
    <location>
        <begin position="286"/>
        <end position="306"/>
    </location>
</feature>
<keyword evidence="2" id="KW-1133">Transmembrane helix</keyword>